<dbReference type="PANTHER" id="PTHR30026:SF13">
    <property type="entry name" value="MEMBRANE EFFLUX PROTEIN, PUTATIVE-RELATED"/>
    <property type="match status" value="1"/>
</dbReference>
<dbReference type="GO" id="GO:0015562">
    <property type="term" value="F:efflux transmembrane transporter activity"/>
    <property type="evidence" value="ECO:0007669"/>
    <property type="project" value="InterPro"/>
</dbReference>
<evidence type="ECO:0000256" key="4">
    <source>
        <dbReference type="ARBA" id="ARBA00023136"/>
    </source>
</evidence>
<comment type="caution">
    <text evidence="7">The sequence shown here is derived from an EMBL/GenBank/DDBJ whole genome shotgun (WGS) entry which is preliminary data.</text>
</comment>
<comment type="subcellular location">
    <subcellularLocation>
        <location evidence="1">Cell outer membrane</location>
    </subcellularLocation>
</comment>
<keyword evidence="2" id="KW-1134">Transmembrane beta strand</keyword>
<evidence type="ECO:0000256" key="6">
    <source>
        <dbReference type="SAM" id="Coils"/>
    </source>
</evidence>
<keyword evidence="3" id="KW-0812">Transmembrane</keyword>
<evidence type="ECO:0000256" key="2">
    <source>
        <dbReference type="ARBA" id="ARBA00022452"/>
    </source>
</evidence>
<evidence type="ECO:0000256" key="5">
    <source>
        <dbReference type="ARBA" id="ARBA00023237"/>
    </source>
</evidence>
<accession>A0A316U0M2</accession>
<keyword evidence="8" id="KW-1185">Reference proteome</keyword>
<gene>
    <name evidence="7" type="ORF">DDZ15_10535</name>
</gene>
<dbReference type="GO" id="GO:0009279">
    <property type="term" value="C:cell outer membrane"/>
    <property type="evidence" value="ECO:0007669"/>
    <property type="project" value="UniProtKB-SubCell"/>
</dbReference>
<dbReference type="InterPro" id="IPR051906">
    <property type="entry name" value="TolC-like"/>
</dbReference>
<evidence type="ECO:0000313" key="7">
    <source>
        <dbReference type="EMBL" id="PWN06256.1"/>
    </source>
</evidence>
<dbReference type="GO" id="GO:1990281">
    <property type="term" value="C:efflux pump complex"/>
    <property type="evidence" value="ECO:0007669"/>
    <property type="project" value="TreeGrafter"/>
</dbReference>
<feature type="coiled-coil region" evidence="6">
    <location>
        <begin position="190"/>
        <end position="217"/>
    </location>
</feature>
<sequence>MGLFFLNKTEVFAFVALKCEHQSSTMIKRILLVLMPAVLFIQPQIRAQDTVRVNLTEFIQRGLEKSGQVAYQRGAVDLAENRSDQVRSQRFLPSFQLSTQHGVVPGVNSPLGLPDSQLYLDPNLENDWENWAVFTRAEVRAVQPVFSWGAITKAIEAAEAGAKAAQHQFSAARSEAEIQLYDLYYSFLLVKEIQVILDDASEQITRVEEQIEEMREEGNPDLEESDVFKFEIYRSEFEIRRKEVEESAARVRRVWEYILGDENNEVFRPAQQFLDPVPFELEAYSYYQQMAMNERAELKGVEYGIDALQKTSEAVRSQQYPLLFMGLSGSYANTPNRPRQTNPFIINSTNYASAAVGFGIRQNLNFGSMKASVEKADIEYRRVRDLKKALTDGIVLELTESYQEAVVADERVKRTDEALVTARNWVRNEQLNYDIGFGDVENLLEAVQKELELRVELKQNVFDFNKKVAALYKASGIPIYQLSTN</sequence>
<protein>
    <submittedName>
        <fullName evidence="7">TolC family protein</fullName>
    </submittedName>
</protein>
<dbReference type="Gene3D" id="1.20.1600.10">
    <property type="entry name" value="Outer membrane efflux proteins (OEP)"/>
    <property type="match status" value="1"/>
</dbReference>
<evidence type="ECO:0000256" key="3">
    <source>
        <dbReference type="ARBA" id="ARBA00022692"/>
    </source>
</evidence>
<dbReference type="SUPFAM" id="SSF56954">
    <property type="entry name" value="Outer membrane efflux proteins (OEP)"/>
    <property type="match status" value="1"/>
</dbReference>
<organism evidence="7 8">
    <name type="scientific">Rhodohalobacter mucosus</name>
    <dbReference type="NCBI Taxonomy" id="2079485"/>
    <lineage>
        <taxon>Bacteria</taxon>
        <taxon>Pseudomonadati</taxon>
        <taxon>Balneolota</taxon>
        <taxon>Balneolia</taxon>
        <taxon>Balneolales</taxon>
        <taxon>Balneolaceae</taxon>
        <taxon>Rhodohalobacter</taxon>
    </lineage>
</organism>
<reference evidence="7 8" key="1">
    <citation type="submission" date="2018-05" db="EMBL/GenBank/DDBJ databases">
        <title>Rhodohalobacter halophilus gen. nov., sp. nov., a moderately halophilic member of the family Balneolaceae.</title>
        <authorList>
            <person name="Liu Z.-W."/>
        </authorList>
    </citation>
    <scope>NUCLEOTIDE SEQUENCE [LARGE SCALE GENOMIC DNA]</scope>
    <source>
        <strain evidence="7 8">8A47</strain>
    </source>
</reference>
<dbReference type="Proteomes" id="UP000245533">
    <property type="component" value="Unassembled WGS sequence"/>
</dbReference>
<keyword evidence="5" id="KW-0998">Cell outer membrane</keyword>
<evidence type="ECO:0000256" key="1">
    <source>
        <dbReference type="ARBA" id="ARBA00004442"/>
    </source>
</evidence>
<dbReference type="PANTHER" id="PTHR30026">
    <property type="entry name" value="OUTER MEMBRANE PROTEIN TOLC"/>
    <property type="match status" value="1"/>
</dbReference>
<keyword evidence="6" id="KW-0175">Coiled coil</keyword>
<evidence type="ECO:0000313" key="8">
    <source>
        <dbReference type="Proteomes" id="UP000245533"/>
    </source>
</evidence>
<keyword evidence="4" id="KW-0472">Membrane</keyword>
<proteinExistence type="predicted"/>
<dbReference type="GO" id="GO:0015288">
    <property type="term" value="F:porin activity"/>
    <property type="evidence" value="ECO:0007669"/>
    <property type="project" value="TreeGrafter"/>
</dbReference>
<dbReference type="AlphaFoldDB" id="A0A316U0M2"/>
<name>A0A316U0M2_9BACT</name>
<dbReference type="EMBL" id="QGGB01000007">
    <property type="protein sequence ID" value="PWN06256.1"/>
    <property type="molecule type" value="Genomic_DNA"/>
</dbReference>